<dbReference type="AlphaFoldDB" id="A0A6A6P642"/>
<evidence type="ECO:0000313" key="2">
    <source>
        <dbReference type="Proteomes" id="UP000799766"/>
    </source>
</evidence>
<feature type="non-terminal residue" evidence="1">
    <location>
        <position position="1"/>
    </location>
</feature>
<dbReference type="Proteomes" id="UP000799766">
    <property type="component" value="Unassembled WGS sequence"/>
</dbReference>
<reference evidence="1" key="1">
    <citation type="journal article" date="2020" name="Stud. Mycol.">
        <title>101 Dothideomycetes genomes: a test case for predicting lifestyles and emergence of pathogens.</title>
        <authorList>
            <person name="Haridas S."/>
            <person name="Albert R."/>
            <person name="Binder M."/>
            <person name="Bloem J."/>
            <person name="Labutti K."/>
            <person name="Salamov A."/>
            <person name="Andreopoulos B."/>
            <person name="Baker S."/>
            <person name="Barry K."/>
            <person name="Bills G."/>
            <person name="Bluhm B."/>
            <person name="Cannon C."/>
            <person name="Castanera R."/>
            <person name="Culley D."/>
            <person name="Daum C."/>
            <person name="Ezra D."/>
            <person name="Gonzalez J."/>
            <person name="Henrissat B."/>
            <person name="Kuo A."/>
            <person name="Liang C."/>
            <person name="Lipzen A."/>
            <person name="Lutzoni F."/>
            <person name="Magnuson J."/>
            <person name="Mondo S."/>
            <person name="Nolan M."/>
            <person name="Ohm R."/>
            <person name="Pangilinan J."/>
            <person name="Park H.-J."/>
            <person name="Ramirez L."/>
            <person name="Alfaro M."/>
            <person name="Sun H."/>
            <person name="Tritt A."/>
            <person name="Yoshinaga Y."/>
            <person name="Zwiers L.-H."/>
            <person name="Turgeon B."/>
            <person name="Goodwin S."/>
            <person name="Spatafora J."/>
            <person name="Crous P."/>
            <person name="Grigoriev I."/>
        </authorList>
    </citation>
    <scope>NUCLEOTIDE SEQUENCE</scope>
    <source>
        <strain evidence="1">ATCC 16933</strain>
    </source>
</reference>
<evidence type="ECO:0000313" key="1">
    <source>
        <dbReference type="EMBL" id="KAF2459339.1"/>
    </source>
</evidence>
<accession>A0A6A6P642</accession>
<organism evidence="1 2">
    <name type="scientific">Lineolata rhizophorae</name>
    <dbReference type="NCBI Taxonomy" id="578093"/>
    <lineage>
        <taxon>Eukaryota</taxon>
        <taxon>Fungi</taxon>
        <taxon>Dikarya</taxon>
        <taxon>Ascomycota</taxon>
        <taxon>Pezizomycotina</taxon>
        <taxon>Dothideomycetes</taxon>
        <taxon>Dothideomycetes incertae sedis</taxon>
        <taxon>Lineolatales</taxon>
        <taxon>Lineolataceae</taxon>
        <taxon>Lineolata</taxon>
    </lineage>
</organism>
<dbReference type="EMBL" id="MU001675">
    <property type="protein sequence ID" value="KAF2459339.1"/>
    <property type="molecule type" value="Genomic_DNA"/>
</dbReference>
<name>A0A6A6P642_9PEZI</name>
<proteinExistence type="predicted"/>
<gene>
    <name evidence="1" type="ORF">BDY21DRAFT_337981</name>
</gene>
<keyword evidence="2" id="KW-1185">Reference proteome</keyword>
<protein>
    <submittedName>
        <fullName evidence="1">Uncharacterized protein</fullName>
    </submittedName>
</protein>
<sequence>ESDRAGLRIVRPRLYVVRFIMRVGRGTDGRSRSEMKVTDRKRALHRLIQGQSANEKKTFLL</sequence>